<evidence type="ECO:0000313" key="1">
    <source>
        <dbReference type="EMBL" id="QUC21345.1"/>
    </source>
</evidence>
<proteinExistence type="predicted"/>
<sequence>MSLLFSIFPSRHPQDRPKEKAQKTTDFSLSLLTPINMPYMVRHSDSVTETPQTTNQTVVFAHITEPTISRQSINRDALRGRDCAHQKAPAKQIFVSAQVVKTRTKSSNLDSSYTHASLSIVAQQNNKAKLQSKLGHAQDKRGILKSTKVF</sequence>
<dbReference type="KEGG" id="uvi:66066365"/>
<accession>A0A8E5HTZ1</accession>
<dbReference type="AlphaFoldDB" id="A0A8E5HTZ1"/>
<dbReference type="EMBL" id="CP072756">
    <property type="protein sequence ID" value="QUC21345.1"/>
    <property type="molecule type" value="Genomic_DNA"/>
</dbReference>
<name>A0A8E5HTZ1_USTVR</name>
<gene>
    <name evidence="1" type="ORF">UV8b_05588</name>
</gene>
<dbReference type="RefSeq" id="XP_042999018.1">
    <property type="nucleotide sequence ID" value="XM_043143085.1"/>
</dbReference>
<dbReference type="Proteomes" id="UP000027002">
    <property type="component" value="Chromosome 4"/>
</dbReference>
<reference evidence="1" key="1">
    <citation type="submission" date="2020-03" db="EMBL/GenBank/DDBJ databases">
        <title>A mixture of massive structural variations and highly conserved coding sequences in Ustilaginoidea virens genome.</title>
        <authorList>
            <person name="Zhang K."/>
            <person name="Zhao Z."/>
            <person name="Zhang Z."/>
            <person name="Li Y."/>
            <person name="Hsiang T."/>
            <person name="Sun W."/>
        </authorList>
    </citation>
    <scope>NUCLEOTIDE SEQUENCE</scope>
    <source>
        <strain evidence="1">UV-8b</strain>
    </source>
</reference>
<evidence type="ECO:0000313" key="2">
    <source>
        <dbReference type="Proteomes" id="UP000027002"/>
    </source>
</evidence>
<dbReference type="GeneID" id="66066365"/>
<protein>
    <submittedName>
        <fullName evidence="1">Uncharacterized protein</fullName>
    </submittedName>
</protein>
<organism evidence="1 2">
    <name type="scientific">Ustilaginoidea virens</name>
    <name type="common">Rice false smut fungus</name>
    <name type="synonym">Villosiclava virens</name>
    <dbReference type="NCBI Taxonomy" id="1159556"/>
    <lineage>
        <taxon>Eukaryota</taxon>
        <taxon>Fungi</taxon>
        <taxon>Dikarya</taxon>
        <taxon>Ascomycota</taxon>
        <taxon>Pezizomycotina</taxon>
        <taxon>Sordariomycetes</taxon>
        <taxon>Hypocreomycetidae</taxon>
        <taxon>Hypocreales</taxon>
        <taxon>Clavicipitaceae</taxon>
        <taxon>Ustilaginoidea</taxon>
    </lineage>
</organism>
<keyword evidence="2" id="KW-1185">Reference proteome</keyword>